<dbReference type="PANTHER" id="PTHR15526:SF5">
    <property type="entry name" value="MUSKELIN"/>
    <property type="match status" value="1"/>
</dbReference>
<dbReference type="PANTHER" id="PTHR15526">
    <property type="entry name" value="MUSKELIN"/>
    <property type="match status" value="1"/>
</dbReference>
<dbReference type="Pfam" id="PF24681">
    <property type="entry name" value="Kelch_KLHDC2_KLHL20_DRC7"/>
    <property type="match status" value="2"/>
</dbReference>
<feature type="compositionally biased region" description="Polar residues" evidence="3">
    <location>
        <begin position="753"/>
        <end position="768"/>
    </location>
</feature>
<accession>A0AAD5VEK2</accession>
<proteinExistence type="predicted"/>
<feature type="region of interest" description="Disordered" evidence="3">
    <location>
        <begin position="345"/>
        <end position="386"/>
    </location>
</feature>
<evidence type="ECO:0000256" key="3">
    <source>
        <dbReference type="SAM" id="MobiDB-lite"/>
    </source>
</evidence>
<evidence type="ECO:0000259" key="4">
    <source>
        <dbReference type="Pfam" id="PF06588"/>
    </source>
</evidence>
<dbReference type="InterPro" id="IPR015915">
    <property type="entry name" value="Kelch-typ_b-propeller"/>
</dbReference>
<feature type="region of interest" description="Disordered" evidence="3">
    <location>
        <begin position="902"/>
        <end position="933"/>
    </location>
</feature>
<feature type="region of interest" description="Disordered" evidence="3">
    <location>
        <begin position="753"/>
        <end position="789"/>
    </location>
</feature>
<dbReference type="InterPro" id="IPR008979">
    <property type="entry name" value="Galactose-bd-like_sf"/>
</dbReference>
<dbReference type="InterPro" id="IPR010565">
    <property type="entry name" value="Muskelin_N"/>
</dbReference>
<dbReference type="Pfam" id="PF06588">
    <property type="entry name" value="Muskelin_N"/>
    <property type="match status" value="1"/>
</dbReference>
<dbReference type="GO" id="GO:0005737">
    <property type="term" value="C:cytoplasm"/>
    <property type="evidence" value="ECO:0007669"/>
    <property type="project" value="TreeGrafter"/>
</dbReference>
<reference evidence="5" key="1">
    <citation type="submission" date="2022-07" db="EMBL/GenBank/DDBJ databases">
        <title>Genome Sequence of Leucocoprinus birnbaumii.</title>
        <authorList>
            <person name="Buettner E."/>
        </authorList>
    </citation>
    <scope>NUCLEOTIDE SEQUENCE</scope>
    <source>
        <strain evidence="5">VT141</strain>
    </source>
</reference>
<comment type="caution">
    <text evidence="5">The sequence shown here is derived from an EMBL/GenBank/DDBJ whole genome shotgun (WGS) entry which is preliminary data.</text>
</comment>
<feature type="domain" description="Muskelin N-terminal" evidence="4">
    <location>
        <begin position="10"/>
        <end position="204"/>
    </location>
</feature>
<dbReference type="Gene3D" id="2.60.120.260">
    <property type="entry name" value="Galactose-binding domain-like"/>
    <property type="match status" value="1"/>
</dbReference>
<name>A0AAD5VEK2_9AGAR</name>
<evidence type="ECO:0000256" key="2">
    <source>
        <dbReference type="ARBA" id="ARBA00022737"/>
    </source>
</evidence>
<keyword evidence="1" id="KW-0880">Kelch repeat</keyword>
<sequence length="971" mass="107471">MSSMPPSVPLPYTVALSTPHSGKYGPEHILLDKPQDQSSRWSGAYQGNNSKQWILLKLDQLSILKTLTFGKFSKPHPCNMKDFKVYVGITEENLVEVLHGGLKNDTTPEAFPIRHINNAQVIFPTRYIKIVPLSAHGQNFHTSIWHISMTGIADKKYVDHIYRIHEEHRESTVLRHVLKHLRQRRLLTPYQDILSRAFTTVEHPLVTQLHTTLVLQGAFKDSEKHLQTLSSSGLFSTFLQSSHPYAAWSRVTGTDRDGDTPPPRSGHAMCMDHVNGVVYVHGGYNSDKCLDDFWAYSTRDDEWRKLSDSTYNQNGPGPRSCHKMAFDAKTGNIFILGRLTDVDASRTPVSRRGPTSTIATAPANPQRLPQHPNLPPLPPHPTTDPPIANSYNSEFYLYHTRGPERGTWRCISFDTGTNGGPPLVFDHQMVVDSERQILYVYGGRVLDGDLEKSKYAGLYAYNIKTGRWKLLQPADSTPLSIPARYGHSMVLEHNTNTLFIFGGQREDKYLSDMYTYDLSTNTASEIFSNFTTAGGPDACFTQRAIIDTDLKEIYVFCGLTLDSAGMTGFLPGELYNWVYRYGTRPGTWTRILPEGDQSRNTNPASSPPFKKGEQPCPRYAHEVVYNMKTKQMYLFGGNASLDDADEDDPMGEGSLEGIKKMNDFWKMEVRRPGSQEIIRKATYRIRRQQFREMCEDSTPTKALMFLQTQVSPVVKHDDQRETEDYRSLMTFLLAPKLPTPSLASSFFPASAAVSDNPSPLSDTGSTESIGDGWTKMKSRAGTPDDGVWTNEVAETSDEDTDSFSRISFPKLSAELLRTAEDPLEKQQRGSGKGGAMSADSKWDEGHPDLSVYKRQRAGLLSFSNTLEMHFKASLVSFYLASLAAAAYMPTYGAPGTSGDPSTITATVTESNGGGGSSATTTAHGGPHTSGGPSTVVVTVTETHGGHTSGETCPIETITVTVQPGGTQTGYN</sequence>
<evidence type="ECO:0000313" key="6">
    <source>
        <dbReference type="Proteomes" id="UP001213000"/>
    </source>
</evidence>
<keyword evidence="6" id="KW-1185">Reference proteome</keyword>
<gene>
    <name evidence="5" type="ORF">NP233_g12503</name>
</gene>
<dbReference type="SUPFAM" id="SSF49785">
    <property type="entry name" value="Galactose-binding domain-like"/>
    <property type="match status" value="1"/>
</dbReference>
<organism evidence="5 6">
    <name type="scientific">Leucocoprinus birnbaumii</name>
    <dbReference type="NCBI Taxonomy" id="56174"/>
    <lineage>
        <taxon>Eukaryota</taxon>
        <taxon>Fungi</taxon>
        <taxon>Dikarya</taxon>
        <taxon>Basidiomycota</taxon>
        <taxon>Agaricomycotina</taxon>
        <taxon>Agaricomycetes</taxon>
        <taxon>Agaricomycetidae</taxon>
        <taxon>Agaricales</taxon>
        <taxon>Agaricineae</taxon>
        <taxon>Agaricaceae</taxon>
        <taxon>Leucocoprinus</taxon>
    </lineage>
</organism>
<feature type="compositionally biased region" description="Low complexity" evidence="3">
    <location>
        <begin position="917"/>
        <end position="933"/>
    </location>
</feature>
<feature type="region of interest" description="Disordered" evidence="3">
    <location>
        <begin position="591"/>
        <end position="615"/>
    </location>
</feature>
<protein>
    <recommendedName>
        <fullName evidence="4">Muskelin N-terminal domain-containing protein</fullName>
    </recommendedName>
</protein>
<dbReference type="Gene3D" id="2.120.10.80">
    <property type="entry name" value="Kelch-type beta propeller"/>
    <property type="match status" value="2"/>
</dbReference>
<dbReference type="InterPro" id="IPR052456">
    <property type="entry name" value="CTLH_complex_component"/>
</dbReference>
<dbReference type="AlphaFoldDB" id="A0AAD5VEK2"/>
<feature type="region of interest" description="Disordered" evidence="3">
    <location>
        <begin position="819"/>
        <end position="847"/>
    </location>
</feature>
<keyword evidence="2" id="KW-0677">Repeat</keyword>
<dbReference type="EMBL" id="JANIEX010001832">
    <property type="protein sequence ID" value="KAJ3554049.1"/>
    <property type="molecule type" value="Genomic_DNA"/>
</dbReference>
<evidence type="ECO:0000313" key="5">
    <source>
        <dbReference type="EMBL" id="KAJ3554049.1"/>
    </source>
</evidence>
<feature type="compositionally biased region" description="Pro residues" evidence="3">
    <location>
        <begin position="372"/>
        <end position="384"/>
    </location>
</feature>
<dbReference type="SUPFAM" id="SSF117281">
    <property type="entry name" value="Kelch motif"/>
    <property type="match status" value="2"/>
</dbReference>
<evidence type="ECO:0000256" key="1">
    <source>
        <dbReference type="ARBA" id="ARBA00022441"/>
    </source>
</evidence>
<dbReference type="Proteomes" id="UP001213000">
    <property type="component" value="Unassembled WGS sequence"/>
</dbReference>